<gene>
    <name evidence="1" type="ORF">BSEPE_1501</name>
</gene>
<proteinExistence type="predicted"/>
<sequence length="162" mass="18398">MYNFDASAIVDLWDNYPFNNEVFKPLWGKFVENIEKKVFVISDIALNETKSKIDSNIFNGLVCDIKIYKKEVRDLTVAQSIKLSIEIEGDNYGEGVGENDIFIVAISKRIDAILVTNENRQPSLPQIKSKYKMPAVCGLQEVSVKSINLTELLHESPLWQCP</sequence>
<keyword evidence="2" id="KW-1185">Reference proteome</keyword>
<accession>A0A0N7KBN1</accession>
<dbReference type="InterPro" id="IPR016541">
    <property type="entry name" value="UCP008505"/>
</dbReference>
<dbReference type="RefSeq" id="WP_066045871.1">
    <property type="nucleotide sequence ID" value="NZ_AP013042.1"/>
</dbReference>
<dbReference type="EMBL" id="AP013042">
    <property type="protein sequence ID" value="BAS68479.1"/>
    <property type="molecule type" value="Genomic_DNA"/>
</dbReference>
<protein>
    <recommendedName>
        <fullName evidence="3">PIN domain-containing protein</fullName>
    </recommendedName>
</protein>
<dbReference type="STRING" id="1303921.BSEPE_1501"/>
<dbReference type="Pfam" id="PF14367">
    <property type="entry name" value="DUF4411"/>
    <property type="match status" value="1"/>
</dbReference>
<evidence type="ECO:0008006" key="3">
    <source>
        <dbReference type="Google" id="ProtNLM"/>
    </source>
</evidence>
<reference evidence="1 2" key="1">
    <citation type="journal article" date="2000" name="Mar. Ecol. Prog. Ser.">
        <title>Phylogenetic characterization of endosymbionts in three hydrothermal vent mussels: influence on host distributions.</title>
        <authorList>
            <person name="Fujiwara Y."/>
            <person name="Takai K."/>
            <person name="Uematsu K."/>
            <person name="Tsuchida S."/>
            <person name="Hunt J.C."/>
            <person name="Hashimoto J."/>
        </authorList>
    </citation>
    <scope>NUCLEOTIDE SEQUENCE [LARGE SCALE GENOMIC DNA]</scope>
    <source>
        <strain evidence="1 2">Myojin Knoll</strain>
    </source>
</reference>
<evidence type="ECO:0000313" key="1">
    <source>
        <dbReference type="EMBL" id="BAS68479.1"/>
    </source>
</evidence>
<dbReference type="AlphaFoldDB" id="A0A0N7KBN1"/>
<reference evidence="1 2" key="2">
    <citation type="journal article" date="2016" name="ISME J.">
        <title>Heterogeneous composition of key metabolic gene clusters in a vent mussel symbiont population.</title>
        <authorList>
            <person name="Ikuta T."/>
            <person name="Takaki Y."/>
            <person name="Nagai Y."/>
            <person name="Shimamura S."/>
            <person name="Tsuda M."/>
            <person name="Kawagucci S."/>
            <person name="Aoki Y."/>
            <person name="Inoue K."/>
            <person name="Teruya M."/>
            <person name="Satou K."/>
            <person name="Teruya K."/>
            <person name="Shimoji M."/>
            <person name="Tamotsu H."/>
            <person name="Hirano T."/>
            <person name="Maruyama T."/>
            <person name="Yoshida T."/>
        </authorList>
    </citation>
    <scope>NUCLEOTIDE SEQUENCE [LARGE SCALE GENOMIC DNA]</scope>
    <source>
        <strain evidence="1 2">Myojin Knoll</strain>
    </source>
</reference>
<name>A0A0N7KBN1_9GAMM</name>
<dbReference type="Proteomes" id="UP000067399">
    <property type="component" value="Chromosome"/>
</dbReference>
<organism evidence="1 2">
    <name type="scientific">endosymbiont of Bathymodiolus septemdierum str. Myojin knoll</name>
    <dbReference type="NCBI Taxonomy" id="1303921"/>
    <lineage>
        <taxon>Bacteria</taxon>
        <taxon>Pseudomonadati</taxon>
        <taxon>Pseudomonadota</taxon>
        <taxon>Gammaproteobacteria</taxon>
        <taxon>sulfur-oxidizing symbionts</taxon>
    </lineage>
</organism>
<evidence type="ECO:0000313" key="2">
    <source>
        <dbReference type="Proteomes" id="UP000067399"/>
    </source>
</evidence>
<dbReference type="KEGG" id="ebh:BSEPE_1501"/>